<keyword evidence="2" id="KW-0378">Hydrolase</keyword>
<sequence>MPERDFERWILSLAWLPAQPDQAIAARLRTLAAQHDSDAVLALAQQAGILPGEIGTPTLRRHLAVRHGIAIALRSYVRPAIAVPVHLFAASGEQRADPTIGWGKAQGTTLHLSMLEGTHYSIMDAPHVAQLGTALADAIDAATGAMADCPELSYAPRIALQFGRRGVSPVFCVPGAGASITAFTDVIQALDADIPIYGMQPRGLCGTMTPHIDVPSAARAYIRSMREVCPSGPYRLMGHSFGGWVVTEMARQLTAAGERVSALVVLDSRAPVEASQPPRHYGQVEILVRLVGLFEQKLDGSLRLGEADFAPLDHEARLALLLARLVEAKLMPSGTRITAIRGIVRAFGTNLNTRYVPEQQYDGPLHLAIATGPSPAAMGRAEPDELLAGWRRHAPQASVWNSEGNHMTLLSRPYVHSLGDWLSPLMKESQC</sequence>
<organism evidence="4 5">
    <name type="scientific">Massilia atriviolacea</name>
    <dbReference type="NCBI Taxonomy" id="2495579"/>
    <lineage>
        <taxon>Bacteria</taxon>
        <taxon>Pseudomonadati</taxon>
        <taxon>Pseudomonadota</taxon>
        <taxon>Betaproteobacteria</taxon>
        <taxon>Burkholderiales</taxon>
        <taxon>Oxalobacteraceae</taxon>
        <taxon>Telluria group</taxon>
        <taxon>Massilia</taxon>
    </lineage>
</organism>
<evidence type="ECO:0000313" key="4">
    <source>
        <dbReference type="EMBL" id="RSZ55098.1"/>
    </source>
</evidence>
<dbReference type="SMART" id="SM00824">
    <property type="entry name" value="PKS_TE"/>
    <property type="match status" value="1"/>
</dbReference>
<proteinExistence type="inferred from homology"/>
<comment type="similarity">
    <text evidence="1">Belongs to the thioesterase family.</text>
</comment>
<dbReference type="GO" id="GO:0008610">
    <property type="term" value="P:lipid biosynthetic process"/>
    <property type="evidence" value="ECO:0007669"/>
    <property type="project" value="TreeGrafter"/>
</dbReference>
<keyword evidence="5" id="KW-1185">Reference proteome</keyword>
<accession>A0A430HC40</accession>
<dbReference type="PANTHER" id="PTHR11487:SF0">
    <property type="entry name" value="S-ACYL FATTY ACID SYNTHASE THIOESTERASE, MEDIUM CHAIN"/>
    <property type="match status" value="1"/>
</dbReference>
<comment type="caution">
    <text evidence="4">The sequence shown here is derived from an EMBL/GenBank/DDBJ whole genome shotgun (WGS) entry which is preliminary data.</text>
</comment>
<dbReference type="Pfam" id="PF00975">
    <property type="entry name" value="Thioesterase"/>
    <property type="match status" value="1"/>
</dbReference>
<dbReference type="InterPro" id="IPR029058">
    <property type="entry name" value="AB_hydrolase_fold"/>
</dbReference>
<evidence type="ECO:0000256" key="2">
    <source>
        <dbReference type="ARBA" id="ARBA00022801"/>
    </source>
</evidence>
<dbReference type="InterPro" id="IPR012223">
    <property type="entry name" value="TEII"/>
</dbReference>
<dbReference type="SUPFAM" id="SSF53474">
    <property type="entry name" value="alpha/beta-Hydrolases"/>
    <property type="match status" value="2"/>
</dbReference>
<dbReference type="InterPro" id="IPR001031">
    <property type="entry name" value="Thioesterase"/>
</dbReference>
<evidence type="ECO:0000313" key="5">
    <source>
        <dbReference type="Proteomes" id="UP000278085"/>
    </source>
</evidence>
<protein>
    <recommendedName>
        <fullName evidence="3">Thioesterase TesA-like domain-containing protein</fullName>
    </recommendedName>
</protein>
<dbReference type="InterPro" id="IPR020802">
    <property type="entry name" value="TesA-like"/>
</dbReference>
<dbReference type="AlphaFoldDB" id="A0A430HC40"/>
<evidence type="ECO:0000256" key="1">
    <source>
        <dbReference type="ARBA" id="ARBA00007169"/>
    </source>
</evidence>
<gene>
    <name evidence="4" type="ORF">EJB06_31225</name>
</gene>
<evidence type="ECO:0000259" key="3">
    <source>
        <dbReference type="SMART" id="SM00824"/>
    </source>
</evidence>
<dbReference type="GO" id="GO:0016787">
    <property type="term" value="F:hydrolase activity"/>
    <property type="evidence" value="ECO:0007669"/>
    <property type="project" value="UniProtKB-KW"/>
</dbReference>
<feature type="domain" description="Thioesterase TesA-like" evidence="3">
    <location>
        <begin position="171"/>
        <end position="422"/>
    </location>
</feature>
<dbReference type="OrthoDB" id="8566036at2"/>
<dbReference type="Gene3D" id="3.40.50.1820">
    <property type="entry name" value="alpha/beta hydrolase"/>
    <property type="match status" value="2"/>
</dbReference>
<dbReference type="Proteomes" id="UP000278085">
    <property type="component" value="Unassembled WGS sequence"/>
</dbReference>
<dbReference type="PANTHER" id="PTHR11487">
    <property type="entry name" value="THIOESTERASE"/>
    <property type="match status" value="1"/>
</dbReference>
<name>A0A430HC40_9BURK</name>
<reference evidence="4 5" key="1">
    <citation type="submission" date="2018-12" db="EMBL/GenBank/DDBJ databases">
        <authorList>
            <person name="Yang E."/>
        </authorList>
    </citation>
    <scope>NUCLEOTIDE SEQUENCE [LARGE SCALE GENOMIC DNA]</scope>
    <source>
        <strain evidence="4 5">SOD</strain>
    </source>
</reference>
<dbReference type="EMBL" id="RXLQ01000041">
    <property type="protein sequence ID" value="RSZ55098.1"/>
    <property type="molecule type" value="Genomic_DNA"/>
</dbReference>